<dbReference type="AlphaFoldDB" id="A0A0F9QC52"/>
<reference evidence="1" key="1">
    <citation type="journal article" date="2015" name="Nature">
        <title>Complex archaea that bridge the gap between prokaryotes and eukaryotes.</title>
        <authorList>
            <person name="Spang A."/>
            <person name="Saw J.H."/>
            <person name="Jorgensen S.L."/>
            <person name="Zaremba-Niedzwiedzka K."/>
            <person name="Martijn J."/>
            <person name="Lind A.E."/>
            <person name="van Eijk R."/>
            <person name="Schleper C."/>
            <person name="Guy L."/>
            <person name="Ettema T.J."/>
        </authorList>
    </citation>
    <scope>NUCLEOTIDE SEQUENCE</scope>
</reference>
<dbReference type="EMBL" id="LAZR01001723">
    <property type="protein sequence ID" value="KKN40119.1"/>
    <property type="molecule type" value="Genomic_DNA"/>
</dbReference>
<name>A0A0F9QC52_9ZZZZ</name>
<protein>
    <recommendedName>
        <fullName evidence="2">DNRLRE domain-containing protein</fullName>
    </recommendedName>
</protein>
<comment type="caution">
    <text evidence="1">The sequence shown here is derived from an EMBL/GenBank/DDBJ whole genome shotgun (WGS) entry which is preliminary data.</text>
</comment>
<accession>A0A0F9QC52</accession>
<gene>
    <name evidence="1" type="ORF">LCGC14_0736570</name>
</gene>
<organism evidence="1">
    <name type="scientific">marine sediment metagenome</name>
    <dbReference type="NCBI Taxonomy" id="412755"/>
    <lineage>
        <taxon>unclassified sequences</taxon>
        <taxon>metagenomes</taxon>
        <taxon>ecological metagenomes</taxon>
    </lineage>
</organism>
<evidence type="ECO:0008006" key="2">
    <source>
        <dbReference type="Google" id="ProtNLM"/>
    </source>
</evidence>
<proteinExistence type="predicted"/>
<evidence type="ECO:0000313" key="1">
    <source>
        <dbReference type="EMBL" id="KKN40119.1"/>
    </source>
</evidence>
<sequence>MRRMRKKLILLVGIIVISSFSIGYITSILVSNNTPNAPIDDTPIDDIPKFYIATDDIWFTEYKYTPDYYFDRFRPDMNYLRVNGGEDGTANPDYSVMYIRFNLTNKPNNWSKCEISLYEFGFSKLGSYVVSFSVDLFEGNWNETSGNTEVYWKIERISHSLGYSIGFKKLDITNFIKNNETISMRIYARNQNKWRGSLSFYSSEWDGLEPDFPYILPENDTYLNYLPQLIWS</sequence>